<proteinExistence type="predicted"/>
<accession>A0A8S5LNI7</accession>
<name>A0A8S5LNI7_9CAUD</name>
<evidence type="ECO:0000313" key="1">
    <source>
        <dbReference type="EMBL" id="DAD71415.1"/>
    </source>
</evidence>
<reference evidence="1" key="1">
    <citation type="journal article" date="2021" name="Proc. Natl. Acad. Sci. U.S.A.">
        <title>A Catalog of Tens of Thousands of Viruses from Human Metagenomes Reveals Hidden Associations with Chronic Diseases.</title>
        <authorList>
            <person name="Tisza M.J."/>
            <person name="Buck C.B."/>
        </authorList>
    </citation>
    <scope>NUCLEOTIDE SEQUENCE</scope>
    <source>
        <strain evidence="1">CtbQZ1</strain>
    </source>
</reference>
<organism evidence="1">
    <name type="scientific">Siphoviridae sp. ctbQZ1</name>
    <dbReference type="NCBI Taxonomy" id="2827581"/>
    <lineage>
        <taxon>Viruses</taxon>
        <taxon>Duplodnaviria</taxon>
        <taxon>Heunggongvirae</taxon>
        <taxon>Uroviricota</taxon>
        <taxon>Caudoviricetes</taxon>
    </lineage>
</organism>
<sequence length="95" mass="10750">MAKAVLVIDMPESCDMCDFVDDKQPPRYGEKTLYCGIPGMGEDVTDYIACRPEFCPLRELPKKANHPAYCDNGRFDKGWNACIDEILKANGMRKE</sequence>
<protein>
    <submittedName>
        <fullName evidence="1">Uncharacterized protein</fullName>
    </submittedName>
</protein>
<dbReference type="EMBL" id="BK015881">
    <property type="protein sequence ID" value="DAD71415.1"/>
    <property type="molecule type" value="Genomic_DNA"/>
</dbReference>